<evidence type="ECO:0000256" key="1">
    <source>
        <dbReference type="ARBA" id="ARBA00022723"/>
    </source>
</evidence>
<dbReference type="InterPro" id="IPR013083">
    <property type="entry name" value="Znf_RING/FYVE/PHD"/>
</dbReference>
<keyword evidence="8" id="KW-1185">Reference proteome</keyword>
<dbReference type="GO" id="GO:1901098">
    <property type="term" value="P:positive regulation of autophagosome maturation"/>
    <property type="evidence" value="ECO:0007669"/>
    <property type="project" value="TreeGrafter"/>
</dbReference>
<dbReference type="Proteomes" id="UP001211065">
    <property type="component" value="Unassembled WGS sequence"/>
</dbReference>
<dbReference type="Gene3D" id="3.30.40.10">
    <property type="entry name" value="Zinc/RING finger domain, C3HC4 (zinc finger)"/>
    <property type="match status" value="1"/>
</dbReference>
<dbReference type="GO" id="GO:0072383">
    <property type="term" value="P:plus-end-directed vesicle transport along microtubule"/>
    <property type="evidence" value="ECO:0007669"/>
    <property type="project" value="TreeGrafter"/>
</dbReference>
<dbReference type="SUPFAM" id="SSF57903">
    <property type="entry name" value="FYVE/PHD zinc finger"/>
    <property type="match status" value="1"/>
</dbReference>
<dbReference type="PANTHER" id="PTHR46753">
    <property type="entry name" value="FYVE AND COILED-COIL DOMAIN-CONTAINING PROTEIN 1"/>
    <property type="match status" value="1"/>
</dbReference>
<sequence>MNELVQNLYNPKRPRKPVIGSHPQQLPTDHSLLNQNDDLNQVTRVVTGPPTKEHWKLDKDVDECNNCQIKFNFLNRKHHCRKCGNIFCIRCCNDFVRMDQTSNFNQGGILSRCCENCFNLFKSKLIPLKKEYEEEEDLDDNSTLPENNAGLEPTPIQVVPNNSRIPELQNQSLQTKNTLPSDWHWSTF</sequence>
<evidence type="ECO:0000313" key="7">
    <source>
        <dbReference type="EMBL" id="KAJ3224931.1"/>
    </source>
</evidence>
<dbReference type="GO" id="GO:0008270">
    <property type="term" value="F:zinc ion binding"/>
    <property type="evidence" value="ECO:0007669"/>
    <property type="project" value="UniProtKB-KW"/>
</dbReference>
<keyword evidence="1" id="KW-0479">Metal-binding</keyword>
<evidence type="ECO:0000256" key="2">
    <source>
        <dbReference type="ARBA" id="ARBA00022771"/>
    </source>
</evidence>
<dbReference type="GO" id="GO:0005776">
    <property type="term" value="C:autophagosome"/>
    <property type="evidence" value="ECO:0007669"/>
    <property type="project" value="TreeGrafter"/>
</dbReference>
<dbReference type="SMART" id="SM00064">
    <property type="entry name" value="FYVE"/>
    <property type="match status" value="1"/>
</dbReference>
<keyword evidence="2 4" id="KW-0863">Zinc-finger</keyword>
<accession>A0AAD5U6N7</accession>
<dbReference type="InterPro" id="IPR011011">
    <property type="entry name" value="Znf_FYVE_PHD"/>
</dbReference>
<dbReference type="AlphaFoldDB" id="A0AAD5U6N7"/>
<evidence type="ECO:0000313" key="8">
    <source>
        <dbReference type="Proteomes" id="UP001211065"/>
    </source>
</evidence>
<dbReference type="InterPro" id="IPR000306">
    <property type="entry name" value="Znf_FYVE"/>
</dbReference>
<dbReference type="PROSITE" id="PS50178">
    <property type="entry name" value="ZF_FYVE"/>
    <property type="match status" value="1"/>
</dbReference>
<reference evidence="7" key="1">
    <citation type="submission" date="2020-05" db="EMBL/GenBank/DDBJ databases">
        <title>Phylogenomic resolution of chytrid fungi.</title>
        <authorList>
            <person name="Stajich J.E."/>
            <person name="Amses K."/>
            <person name="Simmons R."/>
            <person name="Seto K."/>
            <person name="Myers J."/>
            <person name="Bonds A."/>
            <person name="Quandt C.A."/>
            <person name="Barry K."/>
            <person name="Liu P."/>
            <person name="Grigoriev I."/>
            <person name="Longcore J.E."/>
            <person name="James T.Y."/>
        </authorList>
    </citation>
    <scope>NUCLEOTIDE SEQUENCE</scope>
    <source>
        <strain evidence="7">JEL0476</strain>
    </source>
</reference>
<feature type="region of interest" description="Disordered" evidence="5">
    <location>
        <begin position="136"/>
        <end position="160"/>
    </location>
</feature>
<feature type="domain" description="FYVE-type" evidence="6">
    <location>
        <begin position="58"/>
        <end position="122"/>
    </location>
</feature>
<protein>
    <recommendedName>
        <fullName evidence="6">FYVE-type domain-containing protein</fullName>
    </recommendedName>
</protein>
<keyword evidence="3" id="KW-0862">Zinc</keyword>
<comment type="caution">
    <text evidence="7">The sequence shown here is derived from an EMBL/GenBank/DDBJ whole genome shotgun (WGS) entry which is preliminary data.</text>
</comment>
<evidence type="ECO:0000256" key="3">
    <source>
        <dbReference type="ARBA" id="ARBA00022833"/>
    </source>
</evidence>
<dbReference type="PANTHER" id="PTHR46753:SF2">
    <property type="entry name" value="FYVE AND COILED-COIL DOMAIN-CONTAINING PROTEIN 1"/>
    <property type="match status" value="1"/>
</dbReference>
<evidence type="ECO:0000259" key="6">
    <source>
        <dbReference type="PROSITE" id="PS50178"/>
    </source>
</evidence>
<feature type="region of interest" description="Disordered" evidence="5">
    <location>
        <begin position="1"/>
        <end position="24"/>
    </location>
</feature>
<dbReference type="GO" id="GO:0005770">
    <property type="term" value="C:late endosome"/>
    <property type="evidence" value="ECO:0007669"/>
    <property type="project" value="TreeGrafter"/>
</dbReference>
<dbReference type="Pfam" id="PF01363">
    <property type="entry name" value="FYVE"/>
    <property type="match status" value="1"/>
</dbReference>
<dbReference type="EMBL" id="JADGJW010000076">
    <property type="protein sequence ID" value="KAJ3224931.1"/>
    <property type="molecule type" value="Genomic_DNA"/>
</dbReference>
<proteinExistence type="predicted"/>
<evidence type="ECO:0000256" key="4">
    <source>
        <dbReference type="PROSITE-ProRule" id="PRU00091"/>
    </source>
</evidence>
<dbReference type="InterPro" id="IPR017455">
    <property type="entry name" value="Znf_FYVE-rel"/>
</dbReference>
<gene>
    <name evidence="7" type="ORF">HK099_007651</name>
</gene>
<organism evidence="7 8">
    <name type="scientific">Clydaea vesicula</name>
    <dbReference type="NCBI Taxonomy" id="447962"/>
    <lineage>
        <taxon>Eukaryota</taxon>
        <taxon>Fungi</taxon>
        <taxon>Fungi incertae sedis</taxon>
        <taxon>Chytridiomycota</taxon>
        <taxon>Chytridiomycota incertae sedis</taxon>
        <taxon>Chytridiomycetes</taxon>
        <taxon>Lobulomycetales</taxon>
        <taxon>Lobulomycetaceae</taxon>
        <taxon>Clydaea</taxon>
    </lineage>
</organism>
<evidence type="ECO:0000256" key="5">
    <source>
        <dbReference type="SAM" id="MobiDB-lite"/>
    </source>
</evidence>
<name>A0AAD5U6N7_9FUNG</name>